<evidence type="ECO:0000256" key="3">
    <source>
        <dbReference type="ARBA" id="ARBA00022840"/>
    </source>
</evidence>
<name>A0A9X3XPQ9_9CLOT</name>
<evidence type="ECO:0000259" key="4">
    <source>
        <dbReference type="PROSITE" id="PS50893"/>
    </source>
</evidence>
<dbReference type="InterPro" id="IPR027417">
    <property type="entry name" value="P-loop_NTPase"/>
</dbReference>
<dbReference type="SUPFAM" id="SSF52540">
    <property type="entry name" value="P-loop containing nucleoside triphosphate hydrolases"/>
    <property type="match status" value="1"/>
</dbReference>
<dbReference type="GO" id="GO:0005524">
    <property type="term" value="F:ATP binding"/>
    <property type="evidence" value="ECO:0007669"/>
    <property type="project" value="UniProtKB-KW"/>
</dbReference>
<evidence type="ECO:0000313" key="5">
    <source>
        <dbReference type="EMBL" id="MDC4240827.1"/>
    </source>
</evidence>
<protein>
    <submittedName>
        <fullName evidence="5">ATP-binding cassette domain-containing protein</fullName>
    </submittedName>
</protein>
<feature type="domain" description="ABC transporter" evidence="4">
    <location>
        <begin position="2"/>
        <end position="211"/>
    </location>
</feature>
<dbReference type="PROSITE" id="PS00211">
    <property type="entry name" value="ABC_TRANSPORTER_1"/>
    <property type="match status" value="1"/>
</dbReference>
<dbReference type="PANTHER" id="PTHR42939">
    <property type="entry name" value="ABC TRANSPORTER ATP-BINDING PROTEIN ALBC-RELATED"/>
    <property type="match status" value="1"/>
</dbReference>
<dbReference type="GO" id="GO:0016887">
    <property type="term" value="F:ATP hydrolysis activity"/>
    <property type="evidence" value="ECO:0007669"/>
    <property type="project" value="InterPro"/>
</dbReference>
<proteinExistence type="predicted"/>
<evidence type="ECO:0000256" key="1">
    <source>
        <dbReference type="ARBA" id="ARBA00022448"/>
    </source>
</evidence>
<dbReference type="InterPro" id="IPR051782">
    <property type="entry name" value="ABC_Transporter_VariousFunc"/>
</dbReference>
<dbReference type="PROSITE" id="PS50893">
    <property type="entry name" value="ABC_TRANSPORTER_2"/>
    <property type="match status" value="1"/>
</dbReference>
<keyword evidence="6" id="KW-1185">Reference proteome</keyword>
<dbReference type="AlphaFoldDB" id="A0A9X3XPQ9"/>
<dbReference type="RefSeq" id="WP_057257435.1">
    <property type="nucleotide sequence ID" value="NZ_JAMRYU010000011.1"/>
</dbReference>
<gene>
    <name evidence="5" type="ORF">NE398_11725</name>
</gene>
<reference evidence="5" key="1">
    <citation type="submission" date="2022-05" db="EMBL/GenBank/DDBJ databases">
        <title>Draft genome sequence of Clostridium tertium strain CP3 isolated from Peru.</title>
        <authorList>
            <person name="Hurtado R."/>
            <person name="Lima L."/>
            <person name="Sousa T."/>
            <person name="Jaiswal A.K."/>
            <person name="Tiwari S."/>
            <person name="Maturrano L."/>
            <person name="Brenig B."/>
            <person name="Azevedo V."/>
        </authorList>
    </citation>
    <scope>NUCLEOTIDE SEQUENCE</scope>
    <source>
        <strain evidence="5">CP3</strain>
    </source>
</reference>
<dbReference type="Pfam" id="PF00005">
    <property type="entry name" value="ABC_tran"/>
    <property type="match status" value="1"/>
</dbReference>
<dbReference type="InterPro" id="IPR017871">
    <property type="entry name" value="ABC_transporter-like_CS"/>
</dbReference>
<organism evidence="5 6">
    <name type="scientific">Clostridium tertium</name>
    <dbReference type="NCBI Taxonomy" id="1559"/>
    <lineage>
        <taxon>Bacteria</taxon>
        <taxon>Bacillati</taxon>
        <taxon>Bacillota</taxon>
        <taxon>Clostridia</taxon>
        <taxon>Eubacteriales</taxon>
        <taxon>Clostridiaceae</taxon>
        <taxon>Clostridium</taxon>
    </lineage>
</organism>
<keyword evidence="3 5" id="KW-0067">ATP-binding</keyword>
<evidence type="ECO:0000313" key="6">
    <source>
        <dbReference type="Proteomes" id="UP001141183"/>
    </source>
</evidence>
<evidence type="ECO:0000256" key="2">
    <source>
        <dbReference type="ARBA" id="ARBA00022741"/>
    </source>
</evidence>
<dbReference type="EMBL" id="JAMRYU010000011">
    <property type="protein sequence ID" value="MDC4240827.1"/>
    <property type="molecule type" value="Genomic_DNA"/>
</dbReference>
<dbReference type="InterPro" id="IPR003593">
    <property type="entry name" value="AAA+_ATPase"/>
</dbReference>
<sequence>MIKIENYSKVYKDKTVLNNINLELKEGKIYGFIGKNASGKTMLFKAICGFIIATKGKIFINNKEIGRDIDFPEKCGVIIETPGFINNISGFKNLKILASINDSINDDKIKESMELVGLNPNEKISVKKYSLGMRQKLAIAQAIMEEPELLILDEPMNSLDSDSVENIRNILLDIKSKGTTILISSHNIDDINILSDEIYKVENGVVSKLDS</sequence>
<comment type="caution">
    <text evidence="5">The sequence shown here is derived from an EMBL/GenBank/DDBJ whole genome shotgun (WGS) entry which is preliminary data.</text>
</comment>
<dbReference type="InterPro" id="IPR003439">
    <property type="entry name" value="ABC_transporter-like_ATP-bd"/>
</dbReference>
<dbReference type="Proteomes" id="UP001141183">
    <property type="component" value="Unassembled WGS sequence"/>
</dbReference>
<accession>A0A9X3XPQ9</accession>
<dbReference type="Gene3D" id="3.40.50.300">
    <property type="entry name" value="P-loop containing nucleotide triphosphate hydrolases"/>
    <property type="match status" value="1"/>
</dbReference>
<dbReference type="SMART" id="SM00382">
    <property type="entry name" value="AAA"/>
    <property type="match status" value="1"/>
</dbReference>
<keyword evidence="2" id="KW-0547">Nucleotide-binding</keyword>
<keyword evidence="1" id="KW-0813">Transport</keyword>
<dbReference type="PANTHER" id="PTHR42939:SF1">
    <property type="entry name" value="ABC TRANSPORTER ATP-BINDING PROTEIN ALBC-RELATED"/>
    <property type="match status" value="1"/>
</dbReference>